<accession>A0ABT4SBZ5</accession>
<dbReference type="EMBL" id="JAPNNL010000044">
    <property type="protein sequence ID" value="MDA0634500.1"/>
    <property type="molecule type" value="Genomic_DNA"/>
</dbReference>
<dbReference type="Proteomes" id="UP001144036">
    <property type="component" value="Unassembled WGS sequence"/>
</dbReference>
<reference evidence="1" key="1">
    <citation type="submission" date="2022-11" db="EMBL/GenBank/DDBJ databases">
        <title>Nonomuraea corallina sp. nov., a new species of the genus Nonomuraea isolated from sea side sediment in Thai sea.</title>
        <authorList>
            <person name="Ngamcharungchit C."/>
            <person name="Matsumoto A."/>
            <person name="Suriyachadkun C."/>
            <person name="Panbangred W."/>
            <person name="Inahashi Y."/>
            <person name="Intra B."/>
        </authorList>
    </citation>
    <scope>NUCLEOTIDE SEQUENCE</scope>
    <source>
        <strain evidence="1">MCN248</strain>
    </source>
</reference>
<sequence>MKPVYEVRVWHEDDWWLARVTAAGDGADPAPLNALTQARALTRIESMARDLIATILDAEQSTFDIETTYALPEDVGELLCEAKGARAWLDAAQDLWQERSTVAARALTAKGYSLRETATLLGLSHQRVDQLLRGGDDLGRSNVVAIEVRARGETGSVAGLTRLQALQDVDVVLVFRASPATGGPEALVKDVTRKNNLQEQLRAAVNEWFSRMHQPGRP</sequence>
<evidence type="ECO:0000313" key="2">
    <source>
        <dbReference type="Proteomes" id="UP001144036"/>
    </source>
</evidence>
<evidence type="ECO:0000313" key="1">
    <source>
        <dbReference type="EMBL" id="MDA0634500.1"/>
    </source>
</evidence>
<dbReference type="RefSeq" id="WP_270155311.1">
    <property type="nucleotide sequence ID" value="NZ_JAPNNL010000044.1"/>
</dbReference>
<protein>
    <submittedName>
        <fullName evidence="1">Uncharacterized protein</fullName>
    </submittedName>
</protein>
<comment type="caution">
    <text evidence="1">The sequence shown here is derived from an EMBL/GenBank/DDBJ whole genome shotgun (WGS) entry which is preliminary data.</text>
</comment>
<organism evidence="1 2">
    <name type="scientific">Nonomuraea corallina</name>
    <dbReference type="NCBI Taxonomy" id="2989783"/>
    <lineage>
        <taxon>Bacteria</taxon>
        <taxon>Bacillati</taxon>
        <taxon>Actinomycetota</taxon>
        <taxon>Actinomycetes</taxon>
        <taxon>Streptosporangiales</taxon>
        <taxon>Streptosporangiaceae</taxon>
        <taxon>Nonomuraea</taxon>
    </lineage>
</organism>
<gene>
    <name evidence="1" type="ORF">OUY22_13830</name>
</gene>
<proteinExistence type="predicted"/>
<name>A0ABT4SBZ5_9ACTN</name>
<keyword evidence="2" id="KW-1185">Reference proteome</keyword>